<gene>
    <name evidence="5" type="ORF">ACFSKO_13860</name>
</gene>
<keyword evidence="6" id="KW-1185">Reference proteome</keyword>
<comment type="caution">
    <text evidence="5">The sequence shown here is derived from an EMBL/GenBank/DDBJ whole genome shotgun (WGS) entry which is preliminary data.</text>
</comment>
<protein>
    <submittedName>
        <fullName evidence="5">3-keto-5-aminohexanoate cleavage protein</fullName>
    </submittedName>
</protein>
<comment type="cofactor">
    <cofactor evidence="1">
        <name>Zn(2+)</name>
        <dbReference type="ChEBI" id="CHEBI:29105"/>
    </cofactor>
</comment>
<evidence type="ECO:0000313" key="6">
    <source>
        <dbReference type="Proteomes" id="UP001597294"/>
    </source>
</evidence>
<dbReference type="Proteomes" id="UP001597294">
    <property type="component" value="Unassembled WGS sequence"/>
</dbReference>
<keyword evidence="3" id="KW-0479">Metal-binding</keyword>
<dbReference type="PANTHER" id="PTHR37418">
    <property type="entry name" value="3-KETO-5-AMINOHEXANOATE CLEAVAGE ENZYME-RELATED"/>
    <property type="match status" value="1"/>
</dbReference>
<dbReference type="RefSeq" id="WP_380252613.1">
    <property type="nucleotide sequence ID" value="NZ_JBHUII010000007.1"/>
</dbReference>
<reference evidence="6" key="1">
    <citation type="journal article" date="2019" name="Int. J. Syst. Evol. Microbiol.">
        <title>The Global Catalogue of Microorganisms (GCM) 10K type strain sequencing project: providing services to taxonomists for standard genome sequencing and annotation.</title>
        <authorList>
            <consortium name="The Broad Institute Genomics Platform"/>
            <consortium name="The Broad Institute Genome Sequencing Center for Infectious Disease"/>
            <person name="Wu L."/>
            <person name="Ma J."/>
        </authorList>
    </citation>
    <scope>NUCLEOTIDE SEQUENCE [LARGE SCALE GENOMIC DNA]</scope>
    <source>
        <strain evidence="6">CGMCC 4.7192</strain>
    </source>
</reference>
<dbReference type="Pfam" id="PF05853">
    <property type="entry name" value="BKACE"/>
    <property type="match status" value="1"/>
</dbReference>
<keyword evidence="4" id="KW-0862">Zinc</keyword>
<dbReference type="EMBL" id="JBHUII010000007">
    <property type="protein sequence ID" value="MFD2206712.1"/>
    <property type="molecule type" value="Genomic_DNA"/>
</dbReference>
<accession>A0ABW5BKR4</accession>
<dbReference type="InterPro" id="IPR013785">
    <property type="entry name" value="Aldolase_TIM"/>
</dbReference>
<evidence type="ECO:0000256" key="4">
    <source>
        <dbReference type="ARBA" id="ARBA00022833"/>
    </source>
</evidence>
<keyword evidence="2" id="KW-0808">Transferase</keyword>
<sequence>MTPTIIMAAPNGARKTRTDHPNLPVTVEQIIEEALACQGAGAAMAHLHVRDQSQAHVLDAGLYREVLAGINATIGDDLLVQITTEAVGHYTPQEQVSCVKGVMPEAVSVALKEMMPAGEEAHGSNFYHWANEAGIHVQHILYDQDDLIRFLSFVENKKIPVNNPSLLFVLGRYASDSLGKVDELSLFIQLKDRQKTTELGPWFVCAFGHSEANCIAEAIKQGGHARVGFENNSYLRTGNEAGSTSQIITQTRDEILNMGKAVASAHEARKLLGIAKKS</sequence>
<dbReference type="InterPro" id="IPR008567">
    <property type="entry name" value="BKACE"/>
</dbReference>
<dbReference type="PANTHER" id="PTHR37418:SF2">
    <property type="entry name" value="3-KETO-5-AMINOHEXANOATE CLEAVAGE ENZYME"/>
    <property type="match status" value="1"/>
</dbReference>
<evidence type="ECO:0000313" key="5">
    <source>
        <dbReference type="EMBL" id="MFD2206712.1"/>
    </source>
</evidence>
<name>A0ABW5BKR4_9PROT</name>
<evidence type="ECO:0000256" key="3">
    <source>
        <dbReference type="ARBA" id="ARBA00022723"/>
    </source>
</evidence>
<proteinExistence type="predicted"/>
<evidence type="ECO:0000256" key="1">
    <source>
        <dbReference type="ARBA" id="ARBA00001947"/>
    </source>
</evidence>
<evidence type="ECO:0000256" key="2">
    <source>
        <dbReference type="ARBA" id="ARBA00022679"/>
    </source>
</evidence>
<dbReference type="Gene3D" id="3.20.20.70">
    <property type="entry name" value="Aldolase class I"/>
    <property type="match status" value="1"/>
</dbReference>
<organism evidence="5 6">
    <name type="scientific">Kiloniella antarctica</name>
    <dbReference type="NCBI Taxonomy" id="1550907"/>
    <lineage>
        <taxon>Bacteria</taxon>
        <taxon>Pseudomonadati</taxon>
        <taxon>Pseudomonadota</taxon>
        <taxon>Alphaproteobacteria</taxon>
        <taxon>Rhodospirillales</taxon>
        <taxon>Kiloniellaceae</taxon>
        <taxon>Kiloniella</taxon>
    </lineage>
</organism>